<dbReference type="RefSeq" id="WP_386739662.1">
    <property type="nucleotide sequence ID" value="NZ_JBHSMG010000001.1"/>
</dbReference>
<keyword evidence="2 6" id="KW-0238">DNA-binding</keyword>
<keyword evidence="3" id="KW-0804">Transcription</keyword>
<feature type="region of interest" description="Disordered" evidence="4">
    <location>
        <begin position="1"/>
        <end position="50"/>
    </location>
</feature>
<dbReference type="InterPro" id="IPR028082">
    <property type="entry name" value="Peripla_BP_I"/>
</dbReference>
<evidence type="ECO:0000259" key="5">
    <source>
        <dbReference type="PROSITE" id="PS50932"/>
    </source>
</evidence>
<dbReference type="PANTHER" id="PTHR30146:SF153">
    <property type="entry name" value="LACTOSE OPERON REPRESSOR"/>
    <property type="match status" value="1"/>
</dbReference>
<dbReference type="Gene3D" id="1.10.260.40">
    <property type="entry name" value="lambda repressor-like DNA-binding domains"/>
    <property type="match status" value="1"/>
</dbReference>
<evidence type="ECO:0000256" key="3">
    <source>
        <dbReference type="ARBA" id="ARBA00023163"/>
    </source>
</evidence>
<evidence type="ECO:0000256" key="4">
    <source>
        <dbReference type="SAM" id="MobiDB-lite"/>
    </source>
</evidence>
<proteinExistence type="predicted"/>
<dbReference type="SUPFAM" id="SSF47413">
    <property type="entry name" value="lambda repressor-like DNA-binding domains"/>
    <property type="match status" value="1"/>
</dbReference>
<feature type="domain" description="HTH lacI-type" evidence="5">
    <location>
        <begin position="20"/>
        <end position="74"/>
    </location>
</feature>
<sequence>MHDLPGSIGPDMTQPATRGPSMADVARHAGVSSQTVSRVANGHSNVEEPTRQRVIASMEALGYRPNRAARALRSGRFHSIGVIMFTLSTFGNMRTLEAIADQAAEAGYSITLIPAGPTASQVSGAYSRLNEQAVDGIILIFEAHLIGKTDITLPPGVPVVVIDSNPDSQLPVVDTDQALGARQATQHLLDLGHRTVWHISGPLTSFSATHRREAWAATLAEGGIEAPPPLAGDWSTESGYRLGLELGRRDDVTAIFAANDQMALGAIRALHELGREVPGDVSVVGFDDLEESSSFWPPLTTVRQDFREVGRLSIQTLLRSIESPTAAPDRSVLVPTELIVRKSTAPPRA</sequence>
<dbReference type="InterPro" id="IPR000843">
    <property type="entry name" value="HTH_LacI"/>
</dbReference>
<dbReference type="SMART" id="SM00354">
    <property type="entry name" value="HTH_LACI"/>
    <property type="match status" value="1"/>
</dbReference>
<protein>
    <submittedName>
        <fullName evidence="6">LacI family DNA-binding transcriptional regulator</fullName>
    </submittedName>
</protein>
<dbReference type="InterPro" id="IPR010982">
    <property type="entry name" value="Lambda_DNA-bd_dom_sf"/>
</dbReference>
<dbReference type="Pfam" id="PF13377">
    <property type="entry name" value="Peripla_BP_3"/>
    <property type="match status" value="1"/>
</dbReference>
<feature type="compositionally biased region" description="Polar residues" evidence="4">
    <location>
        <begin position="31"/>
        <end position="44"/>
    </location>
</feature>
<dbReference type="CDD" id="cd01574">
    <property type="entry name" value="PBP1_LacI"/>
    <property type="match status" value="1"/>
</dbReference>
<dbReference type="PANTHER" id="PTHR30146">
    <property type="entry name" value="LACI-RELATED TRANSCRIPTIONAL REPRESSOR"/>
    <property type="match status" value="1"/>
</dbReference>
<organism evidence="6 7">
    <name type="scientific">Lysinimonas soli</name>
    <dbReference type="NCBI Taxonomy" id="1074233"/>
    <lineage>
        <taxon>Bacteria</taxon>
        <taxon>Bacillati</taxon>
        <taxon>Actinomycetota</taxon>
        <taxon>Actinomycetes</taxon>
        <taxon>Micrococcales</taxon>
        <taxon>Microbacteriaceae</taxon>
        <taxon>Lysinimonas</taxon>
    </lineage>
</organism>
<dbReference type="SUPFAM" id="SSF53822">
    <property type="entry name" value="Periplasmic binding protein-like I"/>
    <property type="match status" value="1"/>
</dbReference>
<dbReference type="Proteomes" id="UP001596039">
    <property type="component" value="Unassembled WGS sequence"/>
</dbReference>
<comment type="caution">
    <text evidence="6">The sequence shown here is derived from an EMBL/GenBank/DDBJ whole genome shotgun (WGS) entry which is preliminary data.</text>
</comment>
<gene>
    <name evidence="6" type="ORF">ACFPJ4_07080</name>
</gene>
<keyword evidence="1" id="KW-0805">Transcription regulation</keyword>
<name>A0ABW0NPM7_9MICO</name>
<dbReference type="Pfam" id="PF00356">
    <property type="entry name" value="LacI"/>
    <property type="match status" value="1"/>
</dbReference>
<dbReference type="InterPro" id="IPR046335">
    <property type="entry name" value="LacI/GalR-like_sensor"/>
</dbReference>
<evidence type="ECO:0000313" key="7">
    <source>
        <dbReference type="Proteomes" id="UP001596039"/>
    </source>
</evidence>
<dbReference type="PROSITE" id="PS50932">
    <property type="entry name" value="HTH_LACI_2"/>
    <property type="match status" value="1"/>
</dbReference>
<accession>A0ABW0NPM7</accession>
<reference evidence="7" key="1">
    <citation type="journal article" date="2019" name="Int. J. Syst. Evol. Microbiol.">
        <title>The Global Catalogue of Microorganisms (GCM) 10K type strain sequencing project: providing services to taxonomists for standard genome sequencing and annotation.</title>
        <authorList>
            <consortium name="The Broad Institute Genomics Platform"/>
            <consortium name="The Broad Institute Genome Sequencing Center for Infectious Disease"/>
            <person name="Wu L."/>
            <person name="Ma J."/>
        </authorList>
    </citation>
    <scope>NUCLEOTIDE SEQUENCE [LARGE SCALE GENOMIC DNA]</scope>
    <source>
        <strain evidence="7">CGMCC 4.6997</strain>
    </source>
</reference>
<dbReference type="EMBL" id="JBHSMG010000001">
    <property type="protein sequence ID" value="MFC5502002.1"/>
    <property type="molecule type" value="Genomic_DNA"/>
</dbReference>
<dbReference type="Gene3D" id="3.40.50.2300">
    <property type="match status" value="2"/>
</dbReference>
<evidence type="ECO:0000256" key="2">
    <source>
        <dbReference type="ARBA" id="ARBA00023125"/>
    </source>
</evidence>
<keyword evidence="7" id="KW-1185">Reference proteome</keyword>
<dbReference type="CDD" id="cd01392">
    <property type="entry name" value="HTH_LacI"/>
    <property type="match status" value="1"/>
</dbReference>
<evidence type="ECO:0000256" key="1">
    <source>
        <dbReference type="ARBA" id="ARBA00023015"/>
    </source>
</evidence>
<dbReference type="GO" id="GO:0003677">
    <property type="term" value="F:DNA binding"/>
    <property type="evidence" value="ECO:0007669"/>
    <property type="project" value="UniProtKB-KW"/>
</dbReference>
<evidence type="ECO:0000313" key="6">
    <source>
        <dbReference type="EMBL" id="MFC5502002.1"/>
    </source>
</evidence>